<organism evidence="2 3">
    <name type="scientific">Parendozoicomonas haliclonae</name>
    <dbReference type="NCBI Taxonomy" id="1960125"/>
    <lineage>
        <taxon>Bacteria</taxon>
        <taxon>Pseudomonadati</taxon>
        <taxon>Pseudomonadota</taxon>
        <taxon>Gammaproteobacteria</taxon>
        <taxon>Oceanospirillales</taxon>
        <taxon>Endozoicomonadaceae</taxon>
        <taxon>Parendozoicomonas</taxon>
    </lineage>
</organism>
<dbReference type="AlphaFoldDB" id="A0A1X7AJF8"/>
<evidence type="ECO:0000313" key="2">
    <source>
        <dbReference type="EMBL" id="SMA46573.1"/>
    </source>
</evidence>
<reference evidence="2 3" key="1">
    <citation type="submission" date="2017-03" db="EMBL/GenBank/DDBJ databases">
        <authorList>
            <person name="Afonso C.L."/>
            <person name="Miller P.J."/>
            <person name="Scott M.A."/>
            <person name="Spackman E."/>
            <person name="Goraichik I."/>
            <person name="Dimitrov K.M."/>
            <person name="Suarez D.L."/>
            <person name="Swayne D.E."/>
        </authorList>
    </citation>
    <scope>NUCLEOTIDE SEQUENCE [LARGE SCALE GENOMIC DNA]</scope>
    <source>
        <strain evidence="2">SB41UT1</strain>
    </source>
</reference>
<dbReference type="Proteomes" id="UP000196573">
    <property type="component" value="Unassembled WGS sequence"/>
</dbReference>
<sequence length="260" mass="28081">MRTIPLWKLCLPLVACLGFQQSAQADFDSLLRCTSKIVHSRVGGFDTLQSLATIVETALRSENPDAHTPESSSCWAIQKSLKGSSPASRVRYLHQISLLEASDTTKKLFSGFADPKSECSLFGTYAGADAWVLGLTGSVNLAGCHNTLGDVWLELRPGLEVTGGLGFGANCGITAGTLKNIEYSRSPVSLVPTTSMSMGLLLGVRRQSIDTPNDFDFNQTGIDFNYGARVNVGLGVQLRMSVLPLGKDFNVIKNRLFEHH</sequence>
<dbReference type="EMBL" id="FWPT01000004">
    <property type="protein sequence ID" value="SMA46573.1"/>
    <property type="molecule type" value="Genomic_DNA"/>
</dbReference>
<gene>
    <name evidence="2" type="ORF">EHSB41UT_02204</name>
</gene>
<dbReference type="RefSeq" id="WP_087109745.1">
    <property type="nucleotide sequence ID" value="NZ_CBCSCN010000002.1"/>
</dbReference>
<keyword evidence="3" id="KW-1185">Reference proteome</keyword>
<name>A0A1X7AJF8_9GAMM</name>
<keyword evidence="1" id="KW-0732">Signal</keyword>
<evidence type="ECO:0000313" key="3">
    <source>
        <dbReference type="Proteomes" id="UP000196573"/>
    </source>
</evidence>
<protein>
    <submittedName>
        <fullName evidence="2">Uncharacterized protein</fullName>
    </submittedName>
</protein>
<accession>A0A1X7AJF8</accession>
<proteinExistence type="predicted"/>
<feature type="signal peptide" evidence="1">
    <location>
        <begin position="1"/>
        <end position="25"/>
    </location>
</feature>
<evidence type="ECO:0000256" key="1">
    <source>
        <dbReference type="SAM" id="SignalP"/>
    </source>
</evidence>
<dbReference type="OrthoDB" id="9871044at2"/>
<feature type="chain" id="PRO_5013321751" evidence="1">
    <location>
        <begin position="26"/>
        <end position="260"/>
    </location>
</feature>